<gene>
    <name evidence="2" type="ORF">PISL3812_04636</name>
</gene>
<dbReference type="InterPro" id="IPR053169">
    <property type="entry name" value="MUG_Protein"/>
</dbReference>
<sequence length="361" mass="39098">MKMSLIPRVSSLLLASTLVSADATTYNVNAICTWLRPDDALLSDFHRRALGTTYWGSGILMASLADISALYPSYNGTYFSTYASTYSDAPATVGSGFIDGYYDDEGWWANGWITVYDLTQDPDYLNVAISLYNDIAGGYNTPCGGLYWSKDGTYIASIPNELYITLAASLANRVSSDQSQSYLDAAVTAWDWFFNIGVVGEDRLVVDRVNVSTCLPVGIQYSYNQGVILSAAVELYQATGNETYLEYAGNITNATTAINSTLTGANGVILDCHNGPCDTTGAMFKGPWFRGLHQLQLVYPHDNWVDYITNNAQSLWNNALNDTDGQCNTGADFSGPMSDVNEVTQGAALDCLVAAWAVTST</sequence>
<dbReference type="EMBL" id="CVMT01000003">
    <property type="protein sequence ID" value="CRG87617.1"/>
    <property type="molecule type" value="Genomic_DNA"/>
</dbReference>
<dbReference type="OrthoDB" id="9984024at2759"/>
<dbReference type="STRING" id="28573.A0A0U1LW29"/>
<dbReference type="PANTHER" id="PTHR47791:SF1">
    <property type="entry name" value="ENDO MANNANASE, GH76 FAMILY (EUROFUNG)"/>
    <property type="match status" value="1"/>
</dbReference>
<proteinExistence type="predicted"/>
<dbReference type="AlphaFoldDB" id="A0A0U1LW29"/>
<dbReference type="Pfam" id="PF03663">
    <property type="entry name" value="Glyco_hydro_76"/>
    <property type="match status" value="1"/>
</dbReference>
<protein>
    <recommendedName>
        <fullName evidence="4">Glycoside hydrolase family 76 protein</fullName>
    </recommendedName>
</protein>
<dbReference type="SUPFAM" id="SSF48208">
    <property type="entry name" value="Six-hairpin glycosidases"/>
    <property type="match status" value="1"/>
</dbReference>
<reference evidence="2 3" key="1">
    <citation type="submission" date="2015-04" db="EMBL/GenBank/DDBJ databases">
        <authorList>
            <person name="Syromyatnikov M.Y."/>
            <person name="Popov V.N."/>
        </authorList>
    </citation>
    <scope>NUCLEOTIDE SEQUENCE [LARGE SCALE GENOMIC DNA]</scope>
    <source>
        <strain evidence="2">WF-38-12</strain>
    </source>
</reference>
<dbReference type="Proteomes" id="UP000054383">
    <property type="component" value="Unassembled WGS sequence"/>
</dbReference>
<dbReference type="InterPro" id="IPR008928">
    <property type="entry name" value="6-hairpin_glycosidase_sf"/>
</dbReference>
<dbReference type="GO" id="GO:0005975">
    <property type="term" value="P:carbohydrate metabolic process"/>
    <property type="evidence" value="ECO:0007669"/>
    <property type="project" value="InterPro"/>
</dbReference>
<accession>A0A0U1LW29</accession>
<name>A0A0U1LW29_TALIS</name>
<organism evidence="2 3">
    <name type="scientific">Talaromyces islandicus</name>
    <name type="common">Penicillium islandicum</name>
    <dbReference type="NCBI Taxonomy" id="28573"/>
    <lineage>
        <taxon>Eukaryota</taxon>
        <taxon>Fungi</taxon>
        <taxon>Dikarya</taxon>
        <taxon>Ascomycota</taxon>
        <taxon>Pezizomycotina</taxon>
        <taxon>Eurotiomycetes</taxon>
        <taxon>Eurotiomycetidae</taxon>
        <taxon>Eurotiales</taxon>
        <taxon>Trichocomaceae</taxon>
        <taxon>Talaromyces</taxon>
        <taxon>Talaromyces sect. Islandici</taxon>
    </lineage>
</organism>
<feature type="chain" id="PRO_5006711295" description="Glycoside hydrolase family 76 protein" evidence="1">
    <location>
        <begin position="22"/>
        <end position="361"/>
    </location>
</feature>
<evidence type="ECO:0000313" key="3">
    <source>
        <dbReference type="Proteomes" id="UP000054383"/>
    </source>
</evidence>
<keyword evidence="3" id="KW-1185">Reference proteome</keyword>
<evidence type="ECO:0000256" key="1">
    <source>
        <dbReference type="SAM" id="SignalP"/>
    </source>
</evidence>
<keyword evidence="1" id="KW-0732">Signal</keyword>
<dbReference type="InterPro" id="IPR005198">
    <property type="entry name" value="Glyco_hydro_76"/>
</dbReference>
<dbReference type="PANTHER" id="PTHR47791">
    <property type="entry name" value="MEIOTICALLY UP-REGULATED GENE 191 PROTEIN"/>
    <property type="match status" value="1"/>
</dbReference>
<feature type="signal peptide" evidence="1">
    <location>
        <begin position="1"/>
        <end position="21"/>
    </location>
</feature>
<dbReference type="Gene3D" id="1.50.10.20">
    <property type="match status" value="1"/>
</dbReference>
<evidence type="ECO:0000313" key="2">
    <source>
        <dbReference type="EMBL" id="CRG87617.1"/>
    </source>
</evidence>
<dbReference type="OMA" id="WANGWIT"/>
<evidence type="ECO:0008006" key="4">
    <source>
        <dbReference type="Google" id="ProtNLM"/>
    </source>
</evidence>